<feature type="region of interest" description="Disordered" evidence="1">
    <location>
        <begin position="73"/>
        <end position="115"/>
    </location>
</feature>
<dbReference type="AlphaFoldDB" id="X0VSA8"/>
<proteinExistence type="predicted"/>
<sequence>IPVAAGEELAKRVAYYIDHPAERAQRVQLAFEYARTLTWKRTGEAYLQFWEERLAKPQHHRTRRGWLFESVSQKRAAGFSPRGASRDDDAAEGGSFRRSKKPSNSPARPCGIAEK</sequence>
<name>X0VSA8_9ZZZZ</name>
<comment type="caution">
    <text evidence="2">The sequence shown here is derived from an EMBL/GenBank/DDBJ whole genome shotgun (WGS) entry which is preliminary data.</text>
</comment>
<evidence type="ECO:0000256" key="1">
    <source>
        <dbReference type="SAM" id="MobiDB-lite"/>
    </source>
</evidence>
<organism evidence="2">
    <name type="scientific">marine sediment metagenome</name>
    <dbReference type="NCBI Taxonomy" id="412755"/>
    <lineage>
        <taxon>unclassified sequences</taxon>
        <taxon>metagenomes</taxon>
        <taxon>ecological metagenomes</taxon>
    </lineage>
</organism>
<reference evidence="2" key="1">
    <citation type="journal article" date="2014" name="Front. Microbiol.">
        <title>High frequency of phylogenetically diverse reductive dehalogenase-homologous genes in deep subseafloor sedimentary metagenomes.</title>
        <authorList>
            <person name="Kawai M."/>
            <person name="Futagami T."/>
            <person name="Toyoda A."/>
            <person name="Takaki Y."/>
            <person name="Nishi S."/>
            <person name="Hori S."/>
            <person name="Arai W."/>
            <person name="Tsubouchi T."/>
            <person name="Morono Y."/>
            <person name="Uchiyama I."/>
            <person name="Ito T."/>
            <person name="Fujiyama A."/>
            <person name="Inagaki F."/>
            <person name="Takami H."/>
        </authorList>
    </citation>
    <scope>NUCLEOTIDE SEQUENCE</scope>
    <source>
        <strain evidence="2">Expedition CK06-06</strain>
    </source>
</reference>
<evidence type="ECO:0000313" key="2">
    <source>
        <dbReference type="EMBL" id="GAG13997.1"/>
    </source>
</evidence>
<accession>X0VSA8</accession>
<gene>
    <name evidence="2" type="ORF">S01H1_34142</name>
</gene>
<feature type="non-terminal residue" evidence="2">
    <location>
        <position position="1"/>
    </location>
</feature>
<dbReference type="EMBL" id="BARS01021233">
    <property type="protein sequence ID" value="GAG13997.1"/>
    <property type="molecule type" value="Genomic_DNA"/>
</dbReference>
<protein>
    <submittedName>
        <fullName evidence="2">Uncharacterized protein</fullName>
    </submittedName>
</protein>